<protein>
    <submittedName>
        <fullName evidence="1">Uncharacterized protein</fullName>
    </submittedName>
</protein>
<dbReference type="AlphaFoldDB" id="A0A1B2EHW3"/>
<accession>A0A1B2EHW3</accession>
<evidence type="ECO:0000313" key="1">
    <source>
        <dbReference type="EMBL" id="ANY79527.1"/>
    </source>
</evidence>
<sequence>MSDQAGQETAVRPHDAALTSGPLWCVPVAAGIIAVWHSLPLELELVGLEGEAGLLVPLERHRIFSPTFAKNFYTIASHGLQDGRRLRAFLRDPNGGEIERALDLKLAHWQIEGVPQIVSFIISRILPKHDAHGDHETLERFLSLVSSWRASCRLSAEIGPHALYELDVVARCFASRQTCFFTRAGKLTRETVDSFGHRDGTVFLTAKSCLERAYADLGGDLVELDFSNDPVADQDTVAWLKGLGASARNNLIDHLSAASPAGVDQIPGYVTRSLASAAIPLGEPGAALTIKSCFQTSGTLFAFLEITGTASLESLQIQAFGTAADQFLTPELLITPGANGDAPRVCLVAKGALDHPPPHACKIIAVVDGQHIAQWIHLQAGDTQSSLAFAHTFWPFADRDEHYLTQVAAPLAQAWVQRPSHEPAKVISVPRPSRNAEAIDLQIIAAPQLDLLHGTLIAVRSSIPLSHPVRVTLSASHHDEKACSKVSGWATQYGFKAQIEVIPAGAPAAMTAHPRSPGSSQAFVAVRAGFVPPQAGWLGEIAQQITQLPESLFIGVAPNRRPGPWSSDEVSLETLLDLLAHDAIVAVAGSADAHRRIVLDRPVCHTAEGRWVEWLAEGRRQGIRIAAVPGLAFWEMEPAASRDEFGPRIDEISLLQTLAAAEER</sequence>
<dbReference type="KEGG" id="moc:BB934_15925"/>
<proteinExistence type="predicted"/>
<name>A0A1B2EHW3_9HYPH</name>
<gene>
    <name evidence="1" type="ORF">BB934_15925</name>
</gene>
<dbReference type="EMBL" id="CP016616">
    <property type="protein sequence ID" value="ANY79527.1"/>
    <property type="molecule type" value="Genomic_DNA"/>
</dbReference>
<organism evidence="1">
    <name type="scientific">Microvirga ossetica</name>
    <dbReference type="NCBI Taxonomy" id="1882682"/>
    <lineage>
        <taxon>Bacteria</taxon>
        <taxon>Pseudomonadati</taxon>
        <taxon>Pseudomonadota</taxon>
        <taxon>Alphaproteobacteria</taxon>
        <taxon>Hyphomicrobiales</taxon>
        <taxon>Methylobacteriaceae</taxon>
        <taxon>Microvirga</taxon>
    </lineage>
</organism>
<reference evidence="1" key="1">
    <citation type="submission" date="2016-07" db="EMBL/GenBank/DDBJ databases">
        <title>Microvirga ossetica sp. nov. a new species of rhizobia isolated from root nodules of the legume species Vicia alpestris Steven originated from North Ossetia region in the Caucasus.</title>
        <authorList>
            <person name="Safronova V.I."/>
            <person name="Kuznetsova I.G."/>
            <person name="Sazanova A.L."/>
            <person name="Belimov A."/>
            <person name="Andronov E."/>
            <person name="Osledkin Y.S."/>
            <person name="Onishchuk O.P."/>
            <person name="Kurchak O.N."/>
            <person name="Shaposhnikov A.I."/>
            <person name="Willems A."/>
            <person name="Tikhonovich I.A."/>
        </authorList>
    </citation>
    <scope>NUCLEOTIDE SEQUENCE [LARGE SCALE GENOMIC DNA]</scope>
    <source>
        <strain evidence="1">V5/3M</strain>
    </source>
</reference>